<name>A0A8K0DJ24_IGNLU</name>
<dbReference type="InterPro" id="IPR025660">
    <property type="entry name" value="Pept_his_AS"/>
</dbReference>
<keyword evidence="5" id="KW-0865">Zymogen</keyword>
<dbReference type="InterPro" id="IPR000169">
    <property type="entry name" value="Pept_cys_AS"/>
</dbReference>
<evidence type="ECO:0000313" key="10">
    <source>
        <dbReference type="Proteomes" id="UP000801492"/>
    </source>
</evidence>
<dbReference type="GO" id="GO:0008234">
    <property type="term" value="F:cysteine-type peptidase activity"/>
    <property type="evidence" value="ECO:0007669"/>
    <property type="project" value="UniProtKB-KW"/>
</dbReference>
<dbReference type="SMART" id="SM00645">
    <property type="entry name" value="Pept_C1"/>
    <property type="match status" value="1"/>
</dbReference>
<feature type="domain" description="Cathepsin propeptide inhibitor" evidence="8">
    <location>
        <begin position="36"/>
        <end position="95"/>
    </location>
</feature>
<dbReference type="InterPro" id="IPR000668">
    <property type="entry name" value="Peptidase_C1A_C"/>
</dbReference>
<comment type="caution">
    <text evidence="9">The sequence shown here is derived from an EMBL/GenBank/DDBJ whole genome shotgun (WGS) entry which is preliminary data.</text>
</comment>
<evidence type="ECO:0000256" key="4">
    <source>
        <dbReference type="ARBA" id="ARBA00022807"/>
    </source>
</evidence>
<reference evidence="9" key="1">
    <citation type="submission" date="2019-08" db="EMBL/GenBank/DDBJ databases">
        <title>The genome of the North American firefly Photinus pyralis.</title>
        <authorList>
            <consortium name="Photinus pyralis genome working group"/>
            <person name="Fallon T.R."/>
            <person name="Sander Lower S.E."/>
            <person name="Weng J.-K."/>
        </authorList>
    </citation>
    <scope>NUCLEOTIDE SEQUENCE</scope>
    <source>
        <strain evidence="9">TRF0915ILg1</strain>
        <tissue evidence="9">Whole body</tissue>
    </source>
</reference>
<dbReference type="PRINTS" id="PR00705">
    <property type="entry name" value="PAPAIN"/>
</dbReference>
<evidence type="ECO:0008006" key="11">
    <source>
        <dbReference type="Google" id="ProtNLM"/>
    </source>
</evidence>
<protein>
    <recommendedName>
        <fullName evidence="11">Cathepsin O</fullName>
    </recommendedName>
</protein>
<gene>
    <name evidence="9" type="ORF">ILUMI_01952</name>
</gene>
<dbReference type="Pfam" id="PF00112">
    <property type="entry name" value="Peptidase_C1"/>
    <property type="match status" value="1"/>
</dbReference>
<dbReference type="PROSITE" id="PS00139">
    <property type="entry name" value="THIOL_PROTEASE_CYS"/>
    <property type="match status" value="1"/>
</dbReference>
<dbReference type="SMART" id="SM00848">
    <property type="entry name" value="Inhibitor_I29"/>
    <property type="match status" value="1"/>
</dbReference>
<dbReference type="AlphaFoldDB" id="A0A8K0DJ24"/>
<dbReference type="InterPro" id="IPR013201">
    <property type="entry name" value="Prot_inhib_I29"/>
</dbReference>
<keyword evidence="3" id="KW-0378">Hydrolase</keyword>
<dbReference type="InterPro" id="IPR039417">
    <property type="entry name" value="Peptidase_C1A_papain-like"/>
</dbReference>
<evidence type="ECO:0000313" key="9">
    <source>
        <dbReference type="EMBL" id="KAF2904221.1"/>
    </source>
</evidence>
<dbReference type="PROSITE" id="PS00639">
    <property type="entry name" value="THIOL_PROTEASE_HIS"/>
    <property type="match status" value="1"/>
</dbReference>
<dbReference type="Gene3D" id="3.90.70.10">
    <property type="entry name" value="Cysteine proteinases"/>
    <property type="match status" value="1"/>
</dbReference>
<feature type="domain" description="Peptidase C1A papain C-terminal" evidence="7">
    <location>
        <begin position="137"/>
        <end position="350"/>
    </location>
</feature>
<keyword evidence="2" id="KW-0645">Protease</keyword>
<keyword evidence="10" id="KW-1185">Reference proteome</keyword>
<evidence type="ECO:0000259" key="8">
    <source>
        <dbReference type="SMART" id="SM00848"/>
    </source>
</evidence>
<dbReference type="InterPro" id="IPR013128">
    <property type="entry name" value="Peptidase_C1A"/>
</dbReference>
<evidence type="ECO:0000256" key="2">
    <source>
        <dbReference type="ARBA" id="ARBA00022670"/>
    </source>
</evidence>
<evidence type="ECO:0000256" key="5">
    <source>
        <dbReference type="ARBA" id="ARBA00023145"/>
    </source>
</evidence>
<dbReference type="GO" id="GO:0006508">
    <property type="term" value="P:proteolysis"/>
    <property type="evidence" value="ECO:0007669"/>
    <property type="project" value="UniProtKB-KW"/>
</dbReference>
<sequence length="352" mass="40623">MSLKNFLFGLGFILLLFFFIPIRVNKSNSDDLEKEFTDFMQQYNKSYKNETIYQQRFKAFLKSMKAVEKLNSHRKHNRSAYYGLTKFSDMTPDEFLNKHLQPDLYERISSRGVDDSKEYDKNHHHRIHTRSIKLKNLPLKIDWREQGVITEVNNQKLCGACWAFSTVENMESMYAIKHGQLKQLSVQQLIDCARYNNDGCEGGDSCNLLHWLKDFNVTVYDENKYPMHWKNEQCKTLNNKGVQIDKFACQRLVGNEDYILSTLVNVGPVAVAINALTWQYYLGGVIQFHCGSSPKLLNHAVQIVGYDLSAVIPHYIVRNSWGKDFGEDGYLYIAIGENLCGLANEVSVLTVL</sequence>
<evidence type="ECO:0000259" key="7">
    <source>
        <dbReference type="SMART" id="SM00645"/>
    </source>
</evidence>
<organism evidence="9 10">
    <name type="scientific">Ignelater luminosus</name>
    <name type="common">Cucubano</name>
    <name type="synonym">Pyrophorus luminosus</name>
    <dbReference type="NCBI Taxonomy" id="2038154"/>
    <lineage>
        <taxon>Eukaryota</taxon>
        <taxon>Metazoa</taxon>
        <taxon>Ecdysozoa</taxon>
        <taxon>Arthropoda</taxon>
        <taxon>Hexapoda</taxon>
        <taxon>Insecta</taxon>
        <taxon>Pterygota</taxon>
        <taxon>Neoptera</taxon>
        <taxon>Endopterygota</taxon>
        <taxon>Coleoptera</taxon>
        <taxon>Polyphaga</taxon>
        <taxon>Elateriformia</taxon>
        <taxon>Elateroidea</taxon>
        <taxon>Elateridae</taxon>
        <taxon>Agrypninae</taxon>
        <taxon>Pyrophorini</taxon>
        <taxon>Ignelater</taxon>
    </lineage>
</organism>
<dbReference type="OrthoDB" id="498368at2759"/>
<dbReference type="Pfam" id="PF08246">
    <property type="entry name" value="Inhibitor_I29"/>
    <property type="match status" value="1"/>
</dbReference>
<dbReference type="CDD" id="cd02248">
    <property type="entry name" value="Peptidase_C1A"/>
    <property type="match status" value="1"/>
</dbReference>
<dbReference type="Proteomes" id="UP000801492">
    <property type="component" value="Unassembled WGS sequence"/>
</dbReference>
<evidence type="ECO:0000256" key="6">
    <source>
        <dbReference type="ARBA" id="ARBA00023157"/>
    </source>
</evidence>
<keyword evidence="6" id="KW-1015">Disulfide bond</keyword>
<dbReference type="EMBL" id="VTPC01000816">
    <property type="protein sequence ID" value="KAF2904221.1"/>
    <property type="molecule type" value="Genomic_DNA"/>
</dbReference>
<dbReference type="InterPro" id="IPR038765">
    <property type="entry name" value="Papain-like_cys_pep_sf"/>
</dbReference>
<evidence type="ECO:0000256" key="3">
    <source>
        <dbReference type="ARBA" id="ARBA00022801"/>
    </source>
</evidence>
<dbReference type="SUPFAM" id="SSF54001">
    <property type="entry name" value="Cysteine proteinases"/>
    <property type="match status" value="1"/>
</dbReference>
<comment type="similarity">
    <text evidence="1">Belongs to the peptidase C1 family.</text>
</comment>
<dbReference type="PANTHER" id="PTHR12411">
    <property type="entry name" value="CYSTEINE PROTEASE FAMILY C1-RELATED"/>
    <property type="match status" value="1"/>
</dbReference>
<keyword evidence="4" id="KW-0788">Thiol protease</keyword>
<proteinExistence type="inferred from homology"/>
<accession>A0A8K0DJ24</accession>
<evidence type="ECO:0000256" key="1">
    <source>
        <dbReference type="ARBA" id="ARBA00008455"/>
    </source>
</evidence>